<comment type="caution">
    <text evidence="2">The sequence shown here is derived from an EMBL/GenBank/DDBJ whole genome shotgun (WGS) entry which is preliminary data.</text>
</comment>
<accession>A0ABQ9UQK9</accession>
<evidence type="ECO:0000313" key="3">
    <source>
        <dbReference type="Proteomes" id="UP001266305"/>
    </source>
</evidence>
<evidence type="ECO:0000256" key="1">
    <source>
        <dbReference type="SAM" id="MobiDB-lite"/>
    </source>
</evidence>
<dbReference type="Proteomes" id="UP001266305">
    <property type="component" value="Unassembled WGS sequence"/>
</dbReference>
<sequence>MNQEMRLMPMNKSRDKTGGPLLMYPGSQMVQVTEISCVDWNSTSVVSAYTDLSTGPTLNIHCGFLDQAPMCCEENMSSASLLGTWSKFYGSDPRIAFGKYSPLEKEILRLGGIHTIAARRLLAYKQEEEWRMLKKLQLQSPDYKRAMEYQKEHSSPCANCGPLEKIWTAKVIVPPEEFQMPQREQVNVSKHIERMRLARALRNNQLLPYIEKFRCSSFLSRVGLGPMAKNKARQEDNHDSRNCDDANQAEKEEAEGKNTKRGEIKMNVVFKSGEPKKCLTYHANDRKSFLPAKKPERSITGLTNRNLFCISEFPGDLMLMNQDFISRRVHFSDVAET</sequence>
<dbReference type="Pfam" id="PF17658">
    <property type="entry name" value="DUF5520"/>
    <property type="match status" value="1"/>
</dbReference>
<proteinExistence type="predicted"/>
<protein>
    <submittedName>
        <fullName evidence="2">Uncharacterized protein</fullName>
    </submittedName>
</protein>
<dbReference type="InterPro" id="IPR040721">
    <property type="entry name" value="DUF5520"/>
</dbReference>
<dbReference type="PANTHER" id="PTHR47509:SF1">
    <property type="entry name" value="RIKEN CDNA 4933402N03 GENE"/>
    <property type="match status" value="1"/>
</dbReference>
<organism evidence="2 3">
    <name type="scientific">Saguinus oedipus</name>
    <name type="common">Cotton-top tamarin</name>
    <name type="synonym">Oedipomidas oedipus</name>
    <dbReference type="NCBI Taxonomy" id="9490"/>
    <lineage>
        <taxon>Eukaryota</taxon>
        <taxon>Metazoa</taxon>
        <taxon>Chordata</taxon>
        <taxon>Craniata</taxon>
        <taxon>Vertebrata</taxon>
        <taxon>Euteleostomi</taxon>
        <taxon>Mammalia</taxon>
        <taxon>Eutheria</taxon>
        <taxon>Euarchontoglires</taxon>
        <taxon>Primates</taxon>
        <taxon>Haplorrhini</taxon>
        <taxon>Platyrrhini</taxon>
        <taxon>Cebidae</taxon>
        <taxon>Callitrichinae</taxon>
        <taxon>Saguinus</taxon>
    </lineage>
</organism>
<reference evidence="2 3" key="1">
    <citation type="submission" date="2023-05" db="EMBL/GenBank/DDBJ databases">
        <title>B98-5 Cell Line De Novo Hybrid Assembly: An Optical Mapping Approach.</title>
        <authorList>
            <person name="Kananen K."/>
            <person name="Auerbach J.A."/>
            <person name="Kautto E."/>
            <person name="Blachly J.S."/>
        </authorList>
    </citation>
    <scope>NUCLEOTIDE SEQUENCE [LARGE SCALE GENOMIC DNA]</scope>
    <source>
        <strain evidence="2">B95-8</strain>
        <tissue evidence="2">Cell line</tissue>
    </source>
</reference>
<gene>
    <name evidence="2" type="ORF">P7K49_024562</name>
</gene>
<keyword evidence="3" id="KW-1185">Reference proteome</keyword>
<dbReference type="EMBL" id="JASSZA010000011">
    <property type="protein sequence ID" value="KAK2099111.1"/>
    <property type="molecule type" value="Genomic_DNA"/>
</dbReference>
<evidence type="ECO:0000313" key="2">
    <source>
        <dbReference type="EMBL" id="KAK2099111.1"/>
    </source>
</evidence>
<feature type="region of interest" description="Disordered" evidence="1">
    <location>
        <begin position="228"/>
        <end position="260"/>
    </location>
</feature>
<dbReference type="PANTHER" id="PTHR47509">
    <property type="entry name" value="MCG1612"/>
    <property type="match status" value="1"/>
</dbReference>
<name>A0ABQ9UQK9_SAGOE</name>
<feature type="compositionally biased region" description="Basic and acidic residues" evidence="1">
    <location>
        <begin position="232"/>
        <end position="260"/>
    </location>
</feature>